<comment type="similarity">
    <text evidence="1">Belongs to the ROK (NagC/XylR) family.</text>
</comment>
<keyword evidence="2" id="KW-0418">Kinase</keyword>
<dbReference type="OrthoDB" id="849313at2"/>
<dbReference type="GO" id="GO:0016301">
    <property type="term" value="F:kinase activity"/>
    <property type="evidence" value="ECO:0007669"/>
    <property type="project" value="UniProtKB-KW"/>
</dbReference>
<evidence type="ECO:0000256" key="1">
    <source>
        <dbReference type="ARBA" id="ARBA00006479"/>
    </source>
</evidence>
<dbReference type="PANTHER" id="PTHR18964:SF149">
    <property type="entry name" value="BIFUNCTIONAL UDP-N-ACETYLGLUCOSAMINE 2-EPIMERASE_N-ACETYLMANNOSAMINE KINASE"/>
    <property type="match status" value="1"/>
</dbReference>
<dbReference type="Pfam" id="PF00480">
    <property type="entry name" value="ROK"/>
    <property type="match status" value="1"/>
</dbReference>
<keyword evidence="3" id="KW-1185">Reference proteome</keyword>
<dbReference type="RefSeq" id="WP_106292650.1">
    <property type="nucleotide sequence ID" value="NZ_PVTH01000004.1"/>
</dbReference>
<gene>
    <name evidence="2" type="ORF">B0I27_10472</name>
</gene>
<dbReference type="AlphaFoldDB" id="A0A2T0U559"/>
<dbReference type="InterPro" id="IPR000600">
    <property type="entry name" value="ROK"/>
</dbReference>
<accession>A0A2T0U559</accession>
<sequence length="249" mass="27300">MGATSPGARILSIDIGGSTIKATILSEEGELIQEYKKVKTPKPATPDAVLKAISTLIENFQAYDKVSVGFPGYIKNGVTCTAPNLGTDLWRGFDLASRLGNHLQKPIRVANDADLHGLGVVRGAGLELVITLGTGFGTAILMDGALLPHLELAHHPISKKRTYDGFIGDKAYIQIGRKRWNRRMKQVLKVLKVVFNYDRLYIGGGNADELDFKLDDNIEIITNKDGIKGGARLWQLHREDALRVENVRS</sequence>
<keyword evidence="2" id="KW-0808">Transferase</keyword>
<evidence type="ECO:0000313" key="3">
    <source>
        <dbReference type="Proteomes" id="UP000238034"/>
    </source>
</evidence>
<protein>
    <submittedName>
        <fullName evidence="2">Polyphosphate glucokinase</fullName>
    </submittedName>
</protein>
<dbReference type="InterPro" id="IPR043129">
    <property type="entry name" value="ATPase_NBD"/>
</dbReference>
<dbReference type="SUPFAM" id="SSF53067">
    <property type="entry name" value="Actin-like ATPase domain"/>
    <property type="match status" value="1"/>
</dbReference>
<reference evidence="2 3" key="1">
    <citation type="submission" date="2018-03" db="EMBL/GenBank/DDBJ databases">
        <title>Genomic Encyclopedia of Type Strains, Phase III (KMG-III): the genomes of soil and plant-associated and newly described type strains.</title>
        <authorList>
            <person name="Whitman W."/>
        </authorList>
    </citation>
    <scope>NUCLEOTIDE SEQUENCE [LARGE SCALE GENOMIC DNA]</scope>
    <source>
        <strain evidence="2 3">CGMCC 1.9313</strain>
    </source>
</reference>
<proteinExistence type="inferred from homology"/>
<dbReference type="PANTHER" id="PTHR18964">
    <property type="entry name" value="ROK (REPRESSOR, ORF, KINASE) FAMILY"/>
    <property type="match status" value="1"/>
</dbReference>
<dbReference type="EMBL" id="PVTH01000004">
    <property type="protein sequence ID" value="PRY53065.1"/>
    <property type="molecule type" value="Genomic_DNA"/>
</dbReference>
<name>A0A2T0U559_9SPHI</name>
<comment type="caution">
    <text evidence="2">The sequence shown here is derived from an EMBL/GenBank/DDBJ whole genome shotgun (WGS) entry which is preliminary data.</text>
</comment>
<dbReference type="Proteomes" id="UP000238034">
    <property type="component" value="Unassembled WGS sequence"/>
</dbReference>
<organism evidence="2 3">
    <name type="scientific">Arcticibacter pallidicorallinus</name>
    <dbReference type="NCBI Taxonomy" id="1259464"/>
    <lineage>
        <taxon>Bacteria</taxon>
        <taxon>Pseudomonadati</taxon>
        <taxon>Bacteroidota</taxon>
        <taxon>Sphingobacteriia</taxon>
        <taxon>Sphingobacteriales</taxon>
        <taxon>Sphingobacteriaceae</taxon>
        <taxon>Arcticibacter</taxon>
    </lineage>
</organism>
<evidence type="ECO:0000313" key="2">
    <source>
        <dbReference type="EMBL" id="PRY53065.1"/>
    </source>
</evidence>
<dbReference type="Gene3D" id="3.30.420.40">
    <property type="match status" value="2"/>
</dbReference>